<dbReference type="EMBL" id="KI926327">
    <property type="protein sequence ID" value="ETW38009.1"/>
    <property type="molecule type" value="Genomic_DNA"/>
</dbReference>
<name>A0A024WAS5_PLAFA</name>
<sequence length="67" mass="7847">MAHYFSNLFTCYIFNFWIICDSGKNLIKYYFIICIIVINITINTNIIRNINSSITISFISDSINNKI</sequence>
<keyword evidence="1" id="KW-1133">Transmembrane helix</keyword>
<reference evidence="2 3" key="2">
    <citation type="submission" date="2013-02" db="EMBL/GenBank/DDBJ databases">
        <title>The Genome Sequence of Plasmodium falciparum Tanzania (2000708).</title>
        <authorList>
            <consortium name="The Broad Institute Genome Sequencing Platform"/>
            <consortium name="The Broad Institute Genome Sequencing Center for Infectious Disease"/>
            <person name="Neafsey D."/>
            <person name="Cheeseman I."/>
            <person name="Volkman S."/>
            <person name="Adams J."/>
            <person name="Walker B."/>
            <person name="Young S.K."/>
            <person name="Zeng Q."/>
            <person name="Gargeya S."/>
            <person name="Fitzgerald M."/>
            <person name="Haas B."/>
            <person name="Abouelleil A."/>
            <person name="Alvarado L."/>
            <person name="Arachchi H.M."/>
            <person name="Berlin A.M."/>
            <person name="Chapman S.B."/>
            <person name="Dewar J."/>
            <person name="Goldberg J."/>
            <person name="Griggs A."/>
            <person name="Gujja S."/>
            <person name="Hansen M."/>
            <person name="Howarth C."/>
            <person name="Imamovic A."/>
            <person name="Larimer J."/>
            <person name="McCowan C."/>
            <person name="Murphy C."/>
            <person name="Neiman D."/>
            <person name="Pearson M."/>
            <person name="Priest M."/>
            <person name="Roberts A."/>
            <person name="Saif S."/>
            <person name="Shea T."/>
            <person name="Sisk P."/>
            <person name="Sykes S."/>
            <person name="Wortman J."/>
            <person name="Nusbaum C."/>
            <person name="Birren B."/>
        </authorList>
    </citation>
    <scope>NUCLEOTIDE SEQUENCE [LARGE SCALE GENOMIC DNA]</scope>
    <source>
        <strain evidence="3">Tanzania (2000708)</strain>
    </source>
</reference>
<proteinExistence type="predicted"/>
<gene>
    <name evidence="2" type="ORF">PFTANZ_01302</name>
</gene>
<evidence type="ECO:0000313" key="2">
    <source>
        <dbReference type="EMBL" id="ETW38009.1"/>
    </source>
</evidence>
<protein>
    <submittedName>
        <fullName evidence="2">Uncharacterized protein</fullName>
    </submittedName>
</protein>
<dbReference type="Proteomes" id="UP000030708">
    <property type="component" value="Unassembled WGS sequence"/>
</dbReference>
<dbReference type="AlphaFoldDB" id="A0A024WAS5"/>
<evidence type="ECO:0000256" key="1">
    <source>
        <dbReference type="SAM" id="Phobius"/>
    </source>
</evidence>
<accession>A0A024WAS5</accession>
<evidence type="ECO:0000313" key="3">
    <source>
        <dbReference type="Proteomes" id="UP000030708"/>
    </source>
</evidence>
<organism evidence="2 3">
    <name type="scientific">Plasmodium falciparum Tanzania</name>
    <name type="common">2000708</name>
    <dbReference type="NCBI Taxonomy" id="1036725"/>
    <lineage>
        <taxon>Eukaryota</taxon>
        <taxon>Sar</taxon>
        <taxon>Alveolata</taxon>
        <taxon>Apicomplexa</taxon>
        <taxon>Aconoidasida</taxon>
        <taxon>Haemosporida</taxon>
        <taxon>Plasmodiidae</taxon>
        <taxon>Plasmodium</taxon>
        <taxon>Plasmodium (Laverania)</taxon>
    </lineage>
</organism>
<keyword evidence="1" id="KW-0812">Transmembrane</keyword>
<keyword evidence="1" id="KW-0472">Membrane</keyword>
<reference evidence="2 3" key="1">
    <citation type="submission" date="2013-02" db="EMBL/GenBank/DDBJ databases">
        <title>The Genome Annotation of Plasmodium falciparum Tanzania (2000708).</title>
        <authorList>
            <consortium name="The Broad Institute Genome Sequencing Platform"/>
            <consortium name="The Broad Institute Genome Sequencing Center for Infectious Disease"/>
            <person name="Neafsey D."/>
            <person name="Hoffman S."/>
            <person name="Volkman S."/>
            <person name="Rosenthal P."/>
            <person name="Walker B."/>
            <person name="Young S.K."/>
            <person name="Zeng Q."/>
            <person name="Gargeya S."/>
            <person name="Fitzgerald M."/>
            <person name="Haas B."/>
            <person name="Abouelleil A."/>
            <person name="Allen A.W."/>
            <person name="Alvarado L."/>
            <person name="Arachchi H.M."/>
            <person name="Berlin A.M."/>
            <person name="Chapman S.B."/>
            <person name="Gainer-Dewar J."/>
            <person name="Goldberg J."/>
            <person name="Griggs A."/>
            <person name="Gujja S."/>
            <person name="Hansen M."/>
            <person name="Howarth C."/>
            <person name="Imamovic A."/>
            <person name="Ireland A."/>
            <person name="Larimer J."/>
            <person name="McCowan C."/>
            <person name="Murphy C."/>
            <person name="Pearson M."/>
            <person name="Poon T.W."/>
            <person name="Priest M."/>
            <person name="Roberts A."/>
            <person name="Saif S."/>
            <person name="Shea T."/>
            <person name="Sisk P."/>
            <person name="Sykes S."/>
            <person name="Wortman J."/>
            <person name="Nusbaum C."/>
            <person name="Birren B."/>
        </authorList>
    </citation>
    <scope>NUCLEOTIDE SEQUENCE [LARGE SCALE GENOMIC DNA]</scope>
    <source>
        <strain evidence="3">Tanzania (2000708)</strain>
    </source>
</reference>
<feature type="transmembrane region" description="Helical" evidence="1">
    <location>
        <begin position="29"/>
        <end position="47"/>
    </location>
</feature>